<sequence length="197" mass="21692">MNEDQNGPCIVDVQLLPGGRLVLADVLNVCVQLFDTQGQHVHTLECRSRPYRLALLDSSSIGHTVAMTLPYCAGIDLLELVGDSIKVKKTLQTSIQYDAVAAVYSQTLAVGHGHLDIGIDLMDLGGQVLRRICSNVWPYYMDITQDGDLVCSTDYNTIARVQVDTGTITFDTSDFLLNPEIFEDNQSVLLSSSELRR</sequence>
<evidence type="ECO:0000313" key="2">
    <source>
        <dbReference type="Proteomes" id="UP000735302"/>
    </source>
</evidence>
<comment type="caution">
    <text evidence="1">The sequence shown here is derived from an EMBL/GenBank/DDBJ whole genome shotgun (WGS) entry which is preliminary data.</text>
</comment>
<name>A0AAV4DZK4_9GAST</name>
<dbReference type="Proteomes" id="UP000735302">
    <property type="component" value="Unassembled WGS sequence"/>
</dbReference>
<proteinExistence type="predicted"/>
<dbReference type="AlphaFoldDB" id="A0AAV4DZK4"/>
<accession>A0AAV4DZK4</accession>
<organism evidence="1 2">
    <name type="scientific">Plakobranchus ocellatus</name>
    <dbReference type="NCBI Taxonomy" id="259542"/>
    <lineage>
        <taxon>Eukaryota</taxon>
        <taxon>Metazoa</taxon>
        <taxon>Spiralia</taxon>
        <taxon>Lophotrochozoa</taxon>
        <taxon>Mollusca</taxon>
        <taxon>Gastropoda</taxon>
        <taxon>Heterobranchia</taxon>
        <taxon>Euthyneura</taxon>
        <taxon>Panpulmonata</taxon>
        <taxon>Sacoglossa</taxon>
        <taxon>Placobranchoidea</taxon>
        <taxon>Plakobranchidae</taxon>
        <taxon>Plakobranchus</taxon>
    </lineage>
</organism>
<reference evidence="1 2" key="1">
    <citation type="journal article" date="2021" name="Elife">
        <title>Chloroplast acquisition without the gene transfer in kleptoplastic sea slugs, Plakobranchus ocellatus.</title>
        <authorList>
            <person name="Maeda T."/>
            <person name="Takahashi S."/>
            <person name="Yoshida T."/>
            <person name="Shimamura S."/>
            <person name="Takaki Y."/>
            <person name="Nagai Y."/>
            <person name="Toyoda A."/>
            <person name="Suzuki Y."/>
            <person name="Arimoto A."/>
            <person name="Ishii H."/>
            <person name="Satoh N."/>
            <person name="Nishiyama T."/>
            <person name="Hasebe M."/>
            <person name="Maruyama T."/>
            <person name="Minagawa J."/>
            <person name="Obokata J."/>
            <person name="Shigenobu S."/>
        </authorList>
    </citation>
    <scope>NUCLEOTIDE SEQUENCE [LARGE SCALE GENOMIC DNA]</scope>
</reference>
<gene>
    <name evidence="1" type="ORF">PoB_007602800</name>
</gene>
<evidence type="ECO:0000313" key="1">
    <source>
        <dbReference type="EMBL" id="GFO49523.1"/>
    </source>
</evidence>
<protein>
    <submittedName>
        <fullName evidence="1">Uncharacterized protein</fullName>
    </submittedName>
</protein>
<keyword evidence="2" id="KW-1185">Reference proteome</keyword>
<dbReference type="EMBL" id="BLXT01008494">
    <property type="protein sequence ID" value="GFO49523.1"/>
    <property type="molecule type" value="Genomic_DNA"/>
</dbReference>
<dbReference type="SUPFAM" id="SSF63829">
    <property type="entry name" value="Calcium-dependent phosphotriesterase"/>
    <property type="match status" value="1"/>
</dbReference>